<dbReference type="SUPFAM" id="SSF143456">
    <property type="entry name" value="VC0467-like"/>
    <property type="match status" value="1"/>
</dbReference>
<dbReference type="NCBIfam" id="NF001268">
    <property type="entry name" value="PRK00228.1-4"/>
    <property type="match status" value="1"/>
</dbReference>
<keyword evidence="4" id="KW-1185">Reference proteome</keyword>
<dbReference type="KEGG" id="rpon:G3256_14495"/>
<dbReference type="Pfam" id="PF02622">
    <property type="entry name" value="DUF179"/>
    <property type="match status" value="1"/>
</dbReference>
<dbReference type="Proteomes" id="UP000503308">
    <property type="component" value="Chromosome"/>
</dbReference>
<sequence length="184" mass="19606">MDLTGKLLVAMPGMGDPRFEHSVVLLCAYSDKGAMGLILNKPSPDIRMSDVLDQLEITPVEDAAAMVVHFGGPVETGRGFVLHSQDYQSHLHTLLVTGGFAMTATMDILEEIARGQGPERALMMLGYAGWGPGQLESEIARNGWLTADASRALVFDTPARAKWTAALESLGVDPVLLSADAGRA</sequence>
<evidence type="ECO:0000256" key="2">
    <source>
        <dbReference type="HAMAP-Rule" id="MF_00758"/>
    </source>
</evidence>
<evidence type="ECO:0000313" key="3">
    <source>
        <dbReference type="EMBL" id="QJF53240.1"/>
    </source>
</evidence>
<name>A0A858SYA8_9RHOB</name>
<evidence type="ECO:0000256" key="1">
    <source>
        <dbReference type="ARBA" id="ARBA00009600"/>
    </source>
</evidence>
<proteinExistence type="inferred from homology"/>
<organism evidence="3 4">
    <name type="scientific">Roseobacter ponti</name>
    <dbReference type="NCBI Taxonomy" id="1891787"/>
    <lineage>
        <taxon>Bacteria</taxon>
        <taxon>Pseudomonadati</taxon>
        <taxon>Pseudomonadota</taxon>
        <taxon>Alphaproteobacteria</taxon>
        <taxon>Rhodobacterales</taxon>
        <taxon>Roseobacteraceae</taxon>
        <taxon>Roseobacter</taxon>
    </lineage>
</organism>
<dbReference type="InterPro" id="IPR003774">
    <property type="entry name" value="AlgH-like"/>
</dbReference>
<dbReference type="Gene3D" id="3.40.1740.10">
    <property type="entry name" value="VC0467-like"/>
    <property type="match status" value="1"/>
</dbReference>
<accession>A0A858SYA8</accession>
<gene>
    <name evidence="3" type="ORF">G3256_14495</name>
</gene>
<dbReference type="RefSeq" id="WP_169642454.1">
    <property type="nucleotide sequence ID" value="NZ_CP048788.1"/>
</dbReference>
<protein>
    <recommendedName>
        <fullName evidence="2">UPF0301 protein G3256_14495</fullName>
    </recommendedName>
</protein>
<dbReference type="GO" id="GO:0005829">
    <property type="term" value="C:cytosol"/>
    <property type="evidence" value="ECO:0007669"/>
    <property type="project" value="TreeGrafter"/>
</dbReference>
<dbReference type="PANTHER" id="PTHR30327:SF1">
    <property type="entry name" value="UPF0301 PROTEIN YQGE"/>
    <property type="match status" value="1"/>
</dbReference>
<reference evidence="3 4" key="1">
    <citation type="submission" date="2020-02" db="EMBL/GenBank/DDBJ databases">
        <title>Genome sequence of Roseobacter ponti.</title>
        <authorList>
            <person name="Hollensteiner J."/>
            <person name="Schneider D."/>
            <person name="Poehlein A."/>
            <person name="Daniel R."/>
        </authorList>
    </citation>
    <scope>NUCLEOTIDE SEQUENCE [LARGE SCALE GENOMIC DNA]</scope>
    <source>
        <strain evidence="3 4">DSM 106830</strain>
    </source>
</reference>
<dbReference type="EMBL" id="CP048788">
    <property type="protein sequence ID" value="QJF53240.1"/>
    <property type="molecule type" value="Genomic_DNA"/>
</dbReference>
<evidence type="ECO:0000313" key="4">
    <source>
        <dbReference type="Proteomes" id="UP000503308"/>
    </source>
</evidence>
<dbReference type="HAMAP" id="MF_00758">
    <property type="entry name" value="UPF0301"/>
    <property type="match status" value="1"/>
</dbReference>
<dbReference type="PANTHER" id="PTHR30327">
    <property type="entry name" value="UNCHARACTERIZED PROTEIN YQGE"/>
    <property type="match status" value="1"/>
</dbReference>
<dbReference type="AlphaFoldDB" id="A0A858SYA8"/>
<comment type="similarity">
    <text evidence="1 2">Belongs to the UPF0301 (AlgH) family.</text>
</comment>